<feature type="repeat" description="ANK" evidence="3">
    <location>
        <begin position="189"/>
        <end position="221"/>
    </location>
</feature>
<dbReference type="PRINTS" id="PR01415">
    <property type="entry name" value="ANKYRIN"/>
</dbReference>
<reference evidence="4 6" key="1">
    <citation type="journal article" date="2013" name="Genome Biol.">
        <title>Draft genome of the mountain pine beetle, Dendroctonus ponderosae Hopkins, a major forest pest.</title>
        <authorList>
            <person name="Keeling C.I."/>
            <person name="Yuen M.M."/>
            <person name="Liao N.Y."/>
            <person name="Docking T.R."/>
            <person name="Chan S.K."/>
            <person name="Taylor G.A."/>
            <person name="Palmquist D.L."/>
            <person name="Jackman S.D."/>
            <person name="Nguyen A."/>
            <person name="Li M."/>
            <person name="Henderson H."/>
            <person name="Janes J.K."/>
            <person name="Zhao Y."/>
            <person name="Pandoh P."/>
            <person name="Moore R."/>
            <person name="Sperling F.A."/>
            <person name="Huber D.P."/>
            <person name="Birol I."/>
            <person name="Jones S.J."/>
            <person name="Bohlmann J."/>
        </authorList>
    </citation>
    <scope>NUCLEOTIDE SEQUENCE</scope>
</reference>
<dbReference type="HOGENOM" id="CLU_757082_0_0_1"/>
<name>N6TC65_DENPD</name>
<dbReference type="SUPFAM" id="SSF48403">
    <property type="entry name" value="Ankyrin repeat"/>
    <property type="match status" value="1"/>
</dbReference>
<evidence type="ECO:0000313" key="6">
    <source>
        <dbReference type="Proteomes" id="UP000030742"/>
    </source>
</evidence>
<sequence length="366" mass="39229">MPTDSFESPLTLAACGGHVDLAMLLIERGANIEEVNDEGYTPLMEAAREGHEEMVHLLLGQGMKRCRCLLKINQCKVGLNLLEFVSVYLGANINAQTDETQETALTLACCGGFTEVSNSHALIIFDLAFKLLLALMLPFFQVSDILLKGGADIELGASTPLMESSQEGHLELVRFLLEYGANVNAVTQTNDTALTYACENGHTDVAELLIQYGADIEHESEGGRTPLMKACRAGHLCTVKFLIDKGANPRKQTTNNDHTPLSLACAGGHLPVVQLLLENNADPNHKLKDNSTMLIEASKGGHANVVQLLLDYPHSVMLNQQQQVATTAATNLAMLPGQVGGMRQAPGSSNMTMASGGSFFQPPSGN</sequence>
<feature type="repeat" description="ANK" evidence="3">
    <location>
        <begin position="256"/>
        <end position="288"/>
    </location>
</feature>
<feature type="repeat" description="ANK" evidence="3">
    <location>
        <begin position="38"/>
        <end position="62"/>
    </location>
</feature>
<feature type="repeat" description="ANK" evidence="3">
    <location>
        <begin position="5"/>
        <end position="37"/>
    </location>
</feature>
<proteinExistence type="predicted"/>
<dbReference type="Proteomes" id="UP000030742">
    <property type="component" value="Unassembled WGS sequence"/>
</dbReference>
<feature type="repeat" description="ANK" evidence="3">
    <location>
        <begin position="222"/>
        <end position="254"/>
    </location>
</feature>
<evidence type="ECO:0000313" key="4">
    <source>
        <dbReference type="EMBL" id="ENN75328.1"/>
    </source>
</evidence>
<evidence type="ECO:0000256" key="3">
    <source>
        <dbReference type="PROSITE-ProRule" id="PRU00023"/>
    </source>
</evidence>
<organism evidence="4">
    <name type="scientific">Dendroctonus ponderosae</name>
    <name type="common">Mountain pine beetle</name>
    <dbReference type="NCBI Taxonomy" id="77166"/>
    <lineage>
        <taxon>Eukaryota</taxon>
        <taxon>Metazoa</taxon>
        <taxon>Ecdysozoa</taxon>
        <taxon>Arthropoda</taxon>
        <taxon>Hexapoda</taxon>
        <taxon>Insecta</taxon>
        <taxon>Pterygota</taxon>
        <taxon>Neoptera</taxon>
        <taxon>Endopterygota</taxon>
        <taxon>Coleoptera</taxon>
        <taxon>Polyphaga</taxon>
        <taxon>Cucujiformia</taxon>
        <taxon>Curculionidae</taxon>
        <taxon>Scolytinae</taxon>
        <taxon>Dendroctonus</taxon>
    </lineage>
</organism>
<gene>
    <name evidence="5" type="ORF">D910_07831</name>
    <name evidence="4" type="ORF">YQE_08105</name>
</gene>
<dbReference type="OrthoDB" id="10071877at2759"/>
<evidence type="ECO:0000313" key="5">
    <source>
        <dbReference type="EMBL" id="ERL90483.1"/>
    </source>
</evidence>
<evidence type="ECO:0000256" key="1">
    <source>
        <dbReference type="ARBA" id="ARBA00022737"/>
    </source>
</evidence>
<protein>
    <submittedName>
        <fullName evidence="4">Uncharacterized protein</fullName>
    </submittedName>
</protein>
<dbReference type="GO" id="GO:0005737">
    <property type="term" value="C:cytoplasm"/>
    <property type="evidence" value="ECO:0007669"/>
    <property type="project" value="TreeGrafter"/>
</dbReference>
<dbReference type="Gene3D" id="1.25.40.20">
    <property type="entry name" value="Ankyrin repeat-containing domain"/>
    <property type="match status" value="3"/>
</dbReference>
<dbReference type="EMBL" id="KB632237">
    <property type="protein sequence ID" value="ERL90483.1"/>
    <property type="molecule type" value="Genomic_DNA"/>
</dbReference>
<dbReference type="OMA" id="CIHGKTA"/>
<dbReference type="Pfam" id="PF12796">
    <property type="entry name" value="Ank_2"/>
    <property type="match status" value="3"/>
</dbReference>
<feature type="repeat" description="ANK" evidence="3">
    <location>
        <begin position="156"/>
        <end position="188"/>
    </location>
</feature>
<dbReference type="PANTHER" id="PTHR23206">
    <property type="entry name" value="MASK PROTEIN"/>
    <property type="match status" value="1"/>
</dbReference>
<dbReference type="InterPro" id="IPR051631">
    <property type="entry name" value="Ankyrin-KH/SAM_domain"/>
</dbReference>
<keyword evidence="2 3" id="KW-0040">ANK repeat</keyword>
<evidence type="ECO:0000256" key="2">
    <source>
        <dbReference type="ARBA" id="ARBA00023043"/>
    </source>
</evidence>
<dbReference type="EMBL" id="KB741015">
    <property type="protein sequence ID" value="ENN75328.1"/>
    <property type="molecule type" value="Genomic_DNA"/>
</dbReference>
<dbReference type="InterPro" id="IPR002110">
    <property type="entry name" value="Ankyrin_rpt"/>
</dbReference>
<feature type="non-terminal residue" evidence="4">
    <location>
        <position position="1"/>
    </location>
</feature>
<keyword evidence="1" id="KW-0677">Repeat</keyword>
<dbReference type="AlphaFoldDB" id="N6TC65"/>
<dbReference type="InterPro" id="IPR036770">
    <property type="entry name" value="Ankyrin_rpt-contain_sf"/>
</dbReference>
<dbReference type="PROSITE" id="PS50297">
    <property type="entry name" value="ANK_REP_REGION"/>
    <property type="match status" value="6"/>
</dbReference>
<dbReference type="GO" id="GO:0045087">
    <property type="term" value="P:innate immune response"/>
    <property type="evidence" value="ECO:0007669"/>
    <property type="project" value="TreeGrafter"/>
</dbReference>
<dbReference type="PANTHER" id="PTHR23206:SF8">
    <property type="entry name" value="ANKYRIN REPEAT AND KH DOMAIN-CONTAINING 1"/>
    <property type="match status" value="1"/>
</dbReference>
<dbReference type="SMART" id="SM00248">
    <property type="entry name" value="ANK"/>
    <property type="match status" value="7"/>
</dbReference>
<accession>N6TC65</accession>
<dbReference type="STRING" id="77166.N6TC65"/>
<dbReference type="PROSITE" id="PS50088">
    <property type="entry name" value="ANK_REPEAT"/>
    <property type="match status" value="6"/>
</dbReference>